<dbReference type="PANTHER" id="PTHR41521:SF4">
    <property type="entry name" value="BLR0684 PROTEIN"/>
    <property type="match status" value="1"/>
</dbReference>
<dbReference type="InterPro" id="IPR011008">
    <property type="entry name" value="Dimeric_a/b-barrel"/>
</dbReference>
<protein>
    <recommendedName>
        <fullName evidence="1">DUF1330 domain-containing protein</fullName>
    </recommendedName>
</protein>
<dbReference type="PANTHER" id="PTHR41521">
    <property type="match status" value="1"/>
</dbReference>
<evidence type="ECO:0000313" key="2">
    <source>
        <dbReference type="EMBL" id="SMX36039.1"/>
    </source>
</evidence>
<evidence type="ECO:0000313" key="3">
    <source>
        <dbReference type="Proteomes" id="UP000220836"/>
    </source>
</evidence>
<reference evidence="2 3" key="1">
    <citation type="submission" date="2017-05" db="EMBL/GenBank/DDBJ databases">
        <authorList>
            <person name="Song R."/>
            <person name="Chenine A.L."/>
            <person name="Ruprecht R.M."/>
        </authorList>
    </citation>
    <scope>NUCLEOTIDE SEQUENCE [LARGE SCALE GENOMIC DNA]</scope>
    <source>
        <strain evidence="2 3">CECT 8663</strain>
    </source>
</reference>
<dbReference type="AlphaFoldDB" id="A0A238JZH1"/>
<proteinExistence type="predicted"/>
<dbReference type="EMBL" id="FXYH01000002">
    <property type="protein sequence ID" value="SMX36039.1"/>
    <property type="molecule type" value="Genomic_DNA"/>
</dbReference>
<organism evidence="2 3">
    <name type="scientific">Pelagimonas varians</name>
    <dbReference type="NCBI Taxonomy" id="696760"/>
    <lineage>
        <taxon>Bacteria</taxon>
        <taxon>Pseudomonadati</taxon>
        <taxon>Pseudomonadota</taxon>
        <taxon>Alphaproteobacteria</taxon>
        <taxon>Rhodobacterales</taxon>
        <taxon>Roseobacteraceae</taxon>
        <taxon>Pelagimonas</taxon>
    </lineage>
</organism>
<dbReference type="RefSeq" id="WP_170125789.1">
    <property type="nucleotide sequence ID" value="NZ_FXYH01000002.1"/>
</dbReference>
<dbReference type="Gene3D" id="3.30.70.100">
    <property type="match status" value="1"/>
</dbReference>
<evidence type="ECO:0000259" key="1">
    <source>
        <dbReference type="Pfam" id="PF07045"/>
    </source>
</evidence>
<keyword evidence="3" id="KW-1185">Reference proteome</keyword>
<dbReference type="SUPFAM" id="SSF54909">
    <property type="entry name" value="Dimeric alpha+beta barrel"/>
    <property type="match status" value="1"/>
</dbReference>
<accession>A0A238JZH1</accession>
<dbReference type="InterPro" id="IPR010753">
    <property type="entry name" value="DUF1330"/>
</dbReference>
<gene>
    <name evidence="2" type="ORF">PEV8663_00678</name>
</gene>
<dbReference type="Proteomes" id="UP000220836">
    <property type="component" value="Unassembled WGS sequence"/>
</dbReference>
<dbReference type="Pfam" id="PF07045">
    <property type="entry name" value="DUF1330"/>
    <property type="match status" value="1"/>
</dbReference>
<sequence>MIYAIAQLNVTNPETMAEYRAVAGEALARHGGKVESASSDVIALDGTPTLPPVAALLSFPDKQSALEWMNDPDLKDVHALRRNAGTSDILLMA</sequence>
<feature type="domain" description="DUF1330" evidence="1">
    <location>
        <begin position="2"/>
        <end position="92"/>
    </location>
</feature>
<name>A0A238JZH1_9RHOB</name>